<dbReference type="SUPFAM" id="SSF55298">
    <property type="entry name" value="YjgF-like"/>
    <property type="match status" value="1"/>
</dbReference>
<dbReference type="PANTHER" id="PTHR11803">
    <property type="entry name" value="2-IMINOBUTANOATE/2-IMINOPROPANOATE DEAMINASE RIDA"/>
    <property type="match status" value="1"/>
</dbReference>
<dbReference type="OrthoDB" id="309640at2759"/>
<proteinExistence type="inferred from homology"/>
<dbReference type="Pfam" id="PF01042">
    <property type="entry name" value="Ribonuc_L-PSP"/>
    <property type="match status" value="1"/>
</dbReference>
<dbReference type="PROSITE" id="PS01094">
    <property type="entry name" value="UPF0076"/>
    <property type="match status" value="1"/>
</dbReference>
<dbReference type="Gene3D" id="3.30.1330.40">
    <property type="entry name" value="RutC-like"/>
    <property type="match status" value="1"/>
</dbReference>
<dbReference type="NCBIfam" id="TIGR00004">
    <property type="entry name" value="Rid family detoxifying hydrolase"/>
    <property type="match status" value="1"/>
</dbReference>
<evidence type="ECO:0000256" key="1">
    <source>
        <dbReference type="ARBA" id="ARBA00010552"/>
    </source>
</evidence>
<dbReference type="GO" id="GO:0005829">
    <property type="term" value="C:cytosol"/>
    <property type="evidence" value="ECO:0007669"/>
    <property type="project" value="TreeGrafter"/>
</dbReference>
<keyword evidence="3" id="KW-1185">Reference proteome</keyword>
<accession>X6P3J8</accession>
<dbReference type="PROSITE" id="PS51257">
    <property type="entry name" value="PROKAR_LIPOPROTEIN"/>
    <property type="match status" value="1"/>
</dbReference>
<evidence type="ECO:0000313" key="2">
    <source>
        <dbReference type="EMBL" id="ETO32703.1"/>
    </source>
</evidence>
<dbReference type="CDD" id="cd00448">
    <property type="entry name" value="YjgF_YER057c_UK114_family"/>
    <property type="match status" value="1"/>
</dbReference>
<evidence type="ECO:0000313" key="3">
    <source>
        <dbReference type="Proteomes" id="UP000023152"/>
    </source>
</evidence>
<dbReference type="InterPro" id="IPR019897">
    <property type="entry name" value="RidA_CS"/>
</dbReference>
<dbReference type="EMBL" id="ASPP01003995">
    <property type="protein sequence ID" value="ETO32703.1"/>
    <property type="molecule type" value="Genomic_DNA"/>
</dbReference>
<comment type="caution">
    <text evidence="2">The sequence shown here is derived from an EMBL/GenBank/DDBJ whole genome shotgun (WGS) entry which is preliminary data.</text>
</comment>
<dbReference type="GO" id="GO:0019239">
    <property type="term" value="F:deaminase activity"/>
    <property type="evidence" value="ECO:0007669"/>
    <property type="project" value="TreeGrafter"/>
</dbReference>
<comment type="similarity">
    <text evidence="1">Belongs to the RutC family.</text>
</comment>
<dbReference type="AlphaFoldDB" id="X6P3J8"/>
<dbReference type="PANTHER" id="PTHR11803:SF58">
    <property type="entry name" value="PROTEIN HMF1-RELATED"/>
    <property type="match status" value="1"/>
</dbReference>
<dbReference type="InterPro" id="IPR035959">
    <property type="entry name" value="RutC-like_sf"/>
</dbReference>
<sequence length="164" mass="17419">MNLLFRPVSKSIYLSGINVLQACSVSTGQKAANIKKTAVVSKALPAPVAPYSHGIKANGMLFISGQLGVNPETKALVNDKLEDQTKQALQNLKIVVTEAGGNVGNIVKTTLLLVDIKDFKAVNEIYAQFFKENAANSPLPARACFAVKDLPLGAKVEIEAIAVE</sequence>
<reference evidence="2 3" key="1">
    <citation type="journal article" date="2013" name="Curr. Biol.">
        <title>The Genome of the Foraminiferan Reticulomyxa filosa.</title>
        <authorList>
            <person name="Glockner G."/>
            <person name="Hulsmann N."/>
            <person name="Schleicher M."/>
            <person name="Noegel A.A."/>
            <person name="Eichinger L."/>
            <person name="Gallinger C."/>
            <person name="Pawlowski J."/>
            <person name="Sierra R."/>
            <person name="Euteneuer U."/>
            <person name="Pillet L."/>
            <person name="Moustafa A."/>
            <person name="Platzer M."/>
            <person name="Groth M."/>
            <person name="Szafranski K."/>
            <person name="Schliwa M."/>
        </authorList>
    </citation>
    <scope>NUCLEOTIDE SEQUENCE [LARGE SCALE GENOMIC DNA]</scope>
</reference>
<name>X6P3J8_RETFI</name>
<dbReference type="FunFam" id="3.30.1330.40:FF:000001">
    <property type="entry name" value="L-PSP family endoribonuclease"/>
    <property type="match status" value="1"/>
</dbReference>
<dbReference type="Proteomes" id="UP000023152">
    <property type="component" value="Unassembled WGS sequence"/>
</dbReference>
<protein>
    <submittedName>
        <fullName evidence="2">Uncharacterized protein</fullName>
    </submittedName>
</protein>
<organism evidence="2 3">
    <name type="scientific">Reticulomyxa filosa</name>
    <dbReference type="NCBI Taxonomy" id="46433"/>
    <lineage>
        <taxon>Eukaryota</taxon>
        <taxon>Sar</taxon>
        <taxon>Rhizaria</taxon>
        <taxon>Retaria</taxon>
        <taxon>Foraminifera</taxon>
        <taxon>Monothalamids</taxon>
        <taxon>Reticulomyxidae</taxon>
        <taxon>Reticulomyxa</taxon>
    </lineage>
</organism>
<dbReference type="InterPro" id="IPR006175">
    <property type="entry name" value="YjgF/YER057c/UK114"/>
</dbReference>
<gene>
    <name evidence="2" type="ORF">RFI_04413</name>
</gene>
<dbReference type="InterPro" id="IPR006056">
    <property type="entry name" value="RidA"/>
</dbReference>